<protein>
    <recommendedName>
        <fullName evidence="4">Ankyrin repeat protein</fullName>
    </recommendedName>
</protein>
<dbReference type="SMART" id="SM00248">
    <property type="entry name" value="ANK"/>
    <property type="match status" value="1"/>
</dbReference>
<dbReference type="AlphaFoldDB" id="A0AAN6LW24"/>
<dbReference type="Proteomes" id="UP001280581">
    <property type="component" value="Unassembled WGS sequence"/>
</dbReference>
<evidence type="ECO:0000256" key="1">
    <source>
        <dbReference type="PROSITE-ProRule" id="PRU00023"/>
    </source>
</evidence>
<dbReference type="EMBL" id="WVTA01000009">
    <property type="protein sequence ID" value="KAK3207162.1"/>
    <property type="molecule type" value="Genomic_DNA"/>
</dbReference>
<sequence length="477" mass="53300">MAEVAALVLAISGGIDITIRASSQVTQLLRLWNNAPEQIASLSVDIHHMHWVVVQLEQLCEDPAIRADASIIRAISGHLLQAHPLSVKLEKILKKLNEKDERSRSLYWMRSTAKISSLLKEIEQLRLACVQTLAFCVKSQASRVERAVKNGNELNEHWHAISIGLLSDIQERLKEQAALSHELNKKNVEENFSSPSIQNMARSKVTAPPGIPASSQDCDSNCSCRCHMGRKPKWCRLELLYGILGSVIINRGESSHCNDASCVQSGSKHDKLVYSTPRWLAEVFMMAFLKMTDVWPTISLPVCQTVNIVDTEDSMSVIALAKTGSLPELKIAIANRPRAVFDVWHDNGFSALHIAAIQGSPGMVAHLISRGADPFLEDHWGVPAIFECYQRILRGNDTPEVKELLAEQLRLSVFFEDYDFSHIHFVVLGIRSLDLHTELNKQEYKHKVNDRDGMGMTPLHWASIRGDADATLMRATN</sequence>
<comment type="caution">
    <text evidence="2">The sequence shown here is derived from an EMBL/GenBank/DDBJ whole genome shotgun (WGS) entry which is preliminary data.</text>
</comment>
<reference evidence="2 3" key="1">
    <citation type="submission" date="2021-02" db="EMBL/GenBank/DDBJ databases">
        <title>Genome assembly of Pseudopithomyces chartarum.</title>
        <authorList>
            <person name="Jauregui R."/>
            <person name="Singh J."/>
            <person name="Voisey C."/>
        </authorList>
    </citation>
    <scope>NUCLEOTIDE SEQUENCE [LARGE SCALE GENOMIC DNA]</scope>
    <source>
        <strain evidence="2 3">AGR01</strain>
    </source>
</reference>
<feature type="repeat" description="ANK" evidence="1">
    <location>
        <begin position="347"/>
        <end position="379"/>
    </location>
</feature>
<organism evidence="2 3">
    <name type="scientific">Pseudopithomyces chartarum</name>
    <dbReference type="NCBI Taxonomy" id="1892770"/>
    <lineage>
        <taxon>Eukaryota</taxon>
        <taxon>Fungi</taxon>
        <taxon>Dikarya</taxon>
        <taxon>Ascomycota</taxon>
        <taxon>Pezizomycotina</taxon>
        <taxon>Dothideomycetes</taxon>
        <taxon>Pleosporomycetidae</taxon>
        <taxon>Pleosporales</taxon>
        <taxon>Massarineae</taxon>
        <taxon>Didymosphaeriaceae</taxon>
        <taxon>Pseudopithomyces</taxon>
    </lineage>
</organism>
<gene>
    <name evidence="2" type="ORF">GRF29_103g60976</name>
</gene>
<dbReference type="SUPFAM" id="SSF48403">
    <property type="entry name" value="Ankyrin repeat"/>
    <property type="match status" value="1"/>
</dbReference>
<evidence type="ECO:0000313" key="3">
    <source>
        <dbReference type="Proteomes" id="UP001280581"/>
    </source>
</evidence>
<keyword evidence="3" id="KW-1185">Reference proteome</keyword>
<keyword evidence="1" id="KW-0040">ANK repeat</keyword>
<name>A0AAN6LW24_9PLEO</name>
<dbReference type="PROSITE" id="PS50088">
    <property type="entry name" value="ANK_REPEAT"/>
    <property type="match status" value="1"/>
</dbReference>
<proteinExistence type="predicted"/>
<dbReference type="InterPro" id="IPR036770">
    <property type="entry name" value="Ankyrin_rpt-contain_sf"/>
</dbReference>
<dbReference type="Pfam" id="PF00023">
    <property type="entry name" value="Ank"/>
    <property type="match status" value="1"/>
</dbReference>
<evidence type="ECO:0000313" key="2">
    <source>
        <dbReference type="EMBL" id="KAK3207162.1"/>
    </source>
</evidence>
<evidence type="ECO:0008006" key="4">
    <source>
        <dbReference type="Google" id="ProtNLM"/>
    </source>
</evidence>
<accession>A0AAN6LW24</accession>
<dbReference type="Gene3D" id="1.25.40.20">
    <property type="entry name" value="Ankyrin repeat-containing domain"/>
    <property type="match status" value="1"/>
</dbReference>
<dbReference type="InterPro" id="IPR002110">
    <property type="entry name" value="Ankyrin_rpt"/>
</dbReference>
<dbReference type="PROSITE" id="PS50297">
    <property type="entry name" value="ANK_REP_REGION"/>
    <property type="match status" value="1"/>
</dbReference>